<comment type="caution">
    <text evidence="1">The sequence shown here is derived from an EMBL/GenBank/DDBJ whole genome shotgun (WGS) entry which is preliminary data.</text>
</comment>
<name>A0AAJ0AGU7_9PEZI</name>
<reference evidence="1" key="1">
    <citation type="submission" date="2021-06" db="EMBL/GenBank/DDBJ databases">
        <title>Comparative genomics, transcriptomics and evolutionary studies reveal genomic signatures of adaptation to plant cell wall in hemibiotrophic fungi.</title>
        <authorList>
            <consortium name="DOE Joint Genome Institute"/>
            <person name="Baroncelli R."/>
            <person name="Diaz J.F."/>
            <person name="Benocci T."/>
            <person name="Peng M."/>
            <person name="Battaglia E."/>
            <person name="Haridas S."/>
            <person name="Andreopoulos W."/>
            <person name="Labutti K."/>
            <person name="Pangilinan J."/>
            <person name="Floch G.L."/>
            <person name="Makela M.R."/>
            <person name="Henrissat B."/>
            <person name="Grigoriev I.V."/>
            <person name="Crouch J.A."/>
            <person name="De Vries R.P."/>
            <person name="Sukno S.A."/>
            <person name="Thon M.R."/>
        </authorList>
    </citation>
    <scope>NUCLEOTIDE SEQUENCE</scope>
    <source>
        <strain evidence="1">CBS 193.32</strain>
    </source>
</reference>
<evidence type="ECO:0000313" key="2">
    <source>
        <dbReference type="Proteomes" id="UP001224890"/>
    </source>
</evidence>
<evidence type="ECO:0000313" key="1">
    <source>
        <dbReference type="EMBL" id="KAK1673004.1"/>
    </source>
</evidence>
<sequence length="228" mass="25044">MPTRTTLRRLRTRRNREVGELRSPLARFEAIVQSFLEPVKGAAGFQALDWVGGAGEGPLHRTMATLTWAGNTSAILLFYLNSPSPLRITVSPFRPTPLPPPCPGVPKYPCAPHLNPRRSCFRKQACLPLGRLSGCIFSHGTNLKHENGRRGPLLCCVFFPLLNVNKQTLLSLSLSSGFRKEKKPCAIQSKCLTDKASGASDSTTTPTRRGIVWAREPKTRVPRGGAMM</sequence>
<dbReference type="EMBL" id="JAHMHR010000034">
    <property type="protein sequence ID" value="KAK1673004.1"/>
    <property type="molecule type" value="Genomic_DNA"/>
</dbReference>
<proteinExistence type="predicted"/>
<protein>
    <submittedName>
        <fullName evidence="1">Uncharacterized protein</fullName>
    </submittedName>
</protein>
<dbReference type="RefSeq" id="XP_060427007.1">
    <property type="nucleotide sequence ID" value="XM_060566188.1"/>
</dbReference>
<dbReference type="AlphaFoldDB" id="A0AAJ0AGU7"/>
<organism evidence="1 2">
    <name type="scientific">Colletotrichum godetiae</name>
    <dbReference type="NCBI Taxonomy" id="1209918"/>
    <lineage>
        <taxon>Eukaryota</taxon>
        <taxon>Fungi</taxon>
        <taxon>Dikarya</taxon>
        <taxon>Ascomycota</taxon>
        <taxon>Pezizomycotina</taxon>
        <taxon>Sordariomycetes</taxon>
        <taxon>Hypocreomycetidae</taxon>
        <taxon>Glomerellales</taxon>
        <taxon>Glomerellaceae</taxon>
        <taxon>Colletotrichum</taxon>
        <taxon>Colletotrichum acutatum species complex</taxon>
    </lineage>
</organism>
<dbReference type="Proteomes" id="UP001224890">
    <property type="component" value="Unassembled WGS sequence"/>
</dbReference>
<dbReference type="GeneID" id="85450714"/>
<keyword evidence="2" id="KW-1185">Reference proteome</keyword>
<gene>
    <name evidence="1" type="ORF">BDP55DRAFT_237683</name>
</gene>
<accession>A0AAJ0AGU7</accession>